<evidence type="ECO:0000313" key="2">
    <source>
        <dbReference type="Proteomes" id="UP000004810"/>
    </source>
</evidence>
<name>J9AW74_WUCBA</name>
<dbReference type="Proteomes" id="UP000004810">
    <property type="component" value="Unassembled WGS sequence"/>
</dbReference>
<reference evidence="2" key="1">
    <citation type="submission" date="2012-08" db="EMBL/GenBank/DDBJ databases">
        <title>The Genome Sequence of Wuchereria bancrofti.</title>
        <authorList>
            <person name="Nutman T.B."/>
            <person name="Fink D.L."/>
            <person name="Russ C."/>
            <person name="Young S."/>
            <person name="Zeng Q."/>
            <person name="Koehrsen M."/>
            <person name="Alvarado L."/>
            <person name="Berlin A."/>
            <person name="Chapman S.B."/>
            <person name="Chen Z."/>
            <person name="Freedman E."/>
            <person name="Gellesch M."/>
            <person name="Goldberg J."/>
            <person name="Griggs A."/>
            <person name="Gujja S."/>
            <person name="Heilman E.R."/>
            <person name="Heiman D."/>
            <person name="Hepburn T."/>
            <person name="Howarth C."/>
            <person name="Jen D."/>
            <person name="Larson L."/>
            <person name="Lewis B."/>
            <person name="Mehta T."/>
            <person name="Park D."/>
            <person name="Pearson M."/>
            <person name="Roberts A."/>
            <person name="Saif S."/>
            <person name="Shea T."/>
            <person name="Shenoy N."/>
            <person name="Sisk P."/>
            <person name="Stolte C."/>
            <person name="Sykes S."/>
            <person name="Walk T."/>
            <person name="White J."/>
            <person name="Yandava C."/>
            <person name="Haas B."/>
            <person name="Henn M.R."/>
            <person name="Nusbaum C."/>
            <person name="Birren B."/>
        </authorList>
    </citation>
    <scope>NUCLEOTIDE SEQUENCE [LARGE SCALE GENOMIC DNA]</scope>
    <source>
        <strain evidence="2">NA</strain>
    </source>
</reference>
<comment type="caution">
    <text evidence="1">The sequence shown here is derived from an EMBL/GenBank/DDBJ whole genome shotgun (WGS) entry which is preliminary data.</text>
</comment>
<accession>J9AW74</accession>
<sequence length="144" mass="17391">MMINDHPLLQYYTSEWKSWMGEEKALRNLMRQVEESKGEEEVYFHGTIIRRAIHFTSEYFINLFLREVNRICTMHNVPLRRHQQPSGLLTHPASFCIFLTLLIKRFQDYPFQIILSNSAIYRSASSVLRWYHDRFVCLNPRFYP</sequence>
<dbReference type="AlphaFoldDB" id="J9AW74"/>
<proteinExistence type="predicted"/>
<protein>
    <submittedName>
        <fullName evidence="1">Uncharacterized protein</fullName>
    </submittedName>
</protein>
<gene>
    <name evidence="1" type="ORF">WUBG_10277</name>
</gene>
<dbReference type="EMBL" id="ADBV01006159">
    <property type="protein sequence ID" value="EJW78815.1"/>
    <property type="molecule type" value="Genomic_DNA"/>
</dbReference>
<organism evidence="1 2">
    <name type="scientific">Wuchereria bancrofti</name>
    <dbReference type="NCBI Taxonomy" id="6293"/>
    <lineage>
        <taxon>Eukaryota</taxon>
        <taxon>Metazoa</taxon>
        <taxon>Ecdysozoa</taxon>
        <taxon>Nematoda</taxon>
        <taxon>Chromadorea</taxon>
        <taxon>Rhabditida</taxon>
        <taxon>Spirurina</taxon>
        <taxon>Spiruromorpha</taxon>
        <taxon>Filarioidea</taxon>
        <taxon>Onchocercidae</taxon>
        <taxon>Wuchereria</taxon>
    </lineage>
</organism>
<evidence type="ECO:0000313" key="1">
    <source>
        <dbReference type="EMBL" id="EJW78815.1"/>
    </source>
</evidence>